<dbReference type="CDD" id="cd11378">
    <property type="entry name" value="DUF296"/>
    <property type="match status" value="1"/>
</dbReference>
<comment type="caution">
    <text evidence="2">The sequence shown here is derived from an EMBL/GenBank/DDBJ whole genome shotgun (WGS) entry which is preliminary data.</text>
</comment>
<accession>A0ABS7SZL8</accession>
<dbReference type="PANTHER" id="PTHR34988">
    <property type="entry name" value="PROTEIN, PUTATIVE-RELATED"/>
    <property type="match status" value="1"/>
</dbReference>
<name>A0ABS7SZL8_9FIRM</name>
<dbReference type="PANTHER" id="PTHR34988:SF1">
    <property type="entry name" value="DNA-BINDING PROTEIN"/>
    <property type="match status" value="1"/>
</dbReference>
<dbReference type="GO" id="GO:0003677">
    <property type="term" value="F:DNA binding"/>
    <property type="evidence" value="ECO:0007669"/>
    <property type="project" value="UniProtKB-KW"/>
</dbReference>
<dbReference type="SUPFAM" id="SSF117856">
    <property type="entry name" value="AF0104/ALDC/Ptd012-like"/>
    <property type="match status" value="1"/>
</dbReference>
<keyword evidence="3" id="KW-1185">Reference proteome</keyword>
<evidence type="ECO:0000313" key="3">
    <source>
        <dbReference type="Proteomes" id="UP000734271"/>
    </source>
</evidence>
<dbReference type="RefSeq" id="WP_223419692.1">
    <property type="nucleotide sequence ID" value="NZ_JAIPME010000002.1"/>
</dbReference>
<evidence type="ECO:0000259" key="1">
    <source>
        <dbReference type="PROSITE" id="PS51742"/>
    </source>
</evidence>
<dbReference type="PIRSF" id="PIRSF016702">
    <property type="entry name" value="DNA_bp_PD1"/>
    <property type="match status" value="1"/>
</dbReference>
<dbReference type="Gene3D" id="3.30.1330.80">
    <property type="entry name" value="Hypothetical protein, similar to alpha- acetolactate decarboxylase, domain 2"/>
    <property type="match status" value="1"/>
</dbReference>
<feature type="domain" description="PPC" evidence="1">
    <location>
        <begin position="4"/>
        <end position="140"/>
    </location>
</feature>
<sequence length="140" mass="15556">MDYRRFGSKIVARFDRGEEVHQALKTLALKEDIKLASISAIGATDDFTIGVYKVDDKSYTEKNFKGVFEILGINGTITTKEGKYYPHLHISASDHEGHGLGGHLISAHISVTCEMVIDIIDGWVGRKMDEDIGINLLDFN</sequence>
<dbReference type="EMBL" id="JAIPME010000002">
    <property type="protein sequence ID" value="MBZ2386984.1"/>
    <property type="molecule type" value="Genomic_DNA"/>
</dbReference>
<keyword evidence="2" id="KW-0238">DNA-binding</keyword>
<dbReference type="InterPro" id="IPR025707">
    <property type="entry name" value="DNA_bp_PD1"/>
</dbReference>
<dbReference type="Proteomes" id="UP000734271">
    <property type="component" value="Unassembled WGS sequence"/>
</dbReference>
<gene>
    <name evidence="2" type="ORF">K8P03_06780</name>
</gene>
<evidence type="ECO:0000313" key="2">
    <source>
        <dbReference type="EMBL" id="MBZ2386984.1"/>
    </source>
</evidence>
<proteinExistence type="predicted"/>
<dbReference type="InterPro" id="IPR005175">
    <property type="entry name" value="PPC_dom"/>
</dbReference>
<organism evidence="2 3">
    <name type="scientific">Anaerococcus murdochii</name>
    <dbReference type="NCBI Taxonomy" id="411577"/>
    <lineage>
        <taxon>Bacteria</taxon>
        <taxon>Bacillati</taxon>
        <taxon>Bacillota</taxon>
        <taxon>Tissierellia</taxon>
        <taxon>Tissierellales</taxon>
        <taxon>Peptoniphilaceae</taxon>
        <taxon>Anaerococcus</taxon>
    </lineage>
</organism>
<reference evidence="2 3" key="1">
    <citation type="submission" date="2021-08" db="EMBL/GenBank/DDBJ databases">
        <title>FDA dAtabase for Regulatory Grade micrObial Sequences (FDA-ARGOS): Supporting development and validation of Infectious Disease Dx tests.</title>
        <authorList>
            <person name="Sproer C."/>
            <person name="Gronow S."/>
            <person name="Severitt S."/>
            <person name="Schroder I."/>
            <person name="Tallon L."/>
            <person name="Sadzewicz L."/>
            <person name="Zhao X."/>
            <person name="Boylan J."/>
            <person name="Ott S."/>
            <person name="Bowen H."/>
            <person name="Vavikolanu K."/>
            <person name="Hazen T."/>
            <person name="Aluvathingal J."/>
            <person name="Nadendla S."/>
            <person name="Lowell S."/>
            <person name="Myers T."/>
            <person name="Yan Y."/>
            <person name="Sichtig H."/>
        </authorList>
    </citation>
    <scope>NUCLEOTIDE SEQUENCE [LARGE SCALE GENOMIC DNA]</scope>
    <source>
        <strain evidence="2 3">FDAARGOS_1460</strain>
    </source>
</reference>
<dbReference type="Pfam" id="PF03479">
    <property type="entry name" value="PCC"/>
    <property type="match status" value="1"/>
</dbReference>
<dbReference type="PROSITE" id="PS51742">
    <property type="entry name" value="PPC"/>
    <property type="match status" value="1"/>
</dbReference>
<protein>
    <submittedName>
        <fullName evidence="2">DNA-binding protein</fullName>
    </submittedName>
</protein>